<dbReference type="PROSITE" id="PS50125">
    <property type="entry name" value="GUANYLATE_CYCLASE_2"/>
    <property type="match status" value="1"/>
</dbReference>
<gene>
    <name evidence="3" type="ORF">GHT07_20380</name>
</gene>
<evidence type="ECO:0000259" key="2">
    <source>
        <dbReference type="PROSITE" id="PS50125"/>
    </source>
</evidence>
<dbReference type="OrthoDB" id="9801841at2"/>
<dbReference type="GO" id="GO:0009190">
    <property type="term" value="P:cyclic nucleotide biosynthetic process"/>
    <property type="evidence" value="ECO:0007669"/>
    <property type="project" value="InterPro"/>
</dbReference>
<feature type="domain" description="FHA" evidence="1">
    <location>
        <begin position="218"/>
        <end position="261"/>
    </location>
</feature>
<dbReference type="PANTHER" id="PTHR43081">
    <property type="entry name" value="ADENYLATE CYCLASE, TERMINAL-DIFFERENTIATION SPECIFIC-RELATED"/>
    <property type="match status" value="1"/>
</dbReference>
<evidence type="ECO:0000259" key="1">
    <source>
        <dbReference type="PROSITE" id="PS50006"/>
    </source>
</evidence>
<evidence type="ECO:0000313" key="4">
    <source>
        <dbReference type="Proteomes" id="UP000487350"/>
    </source>
</evidence>
<dbReference type="PANTHER" id="PTHR43081:SF1">
    <property type="entry name" value="ADENYLATE CYCLASE, TERMINAL-DIFFERENTIATION SPECIFIC"/>
    <property type="match status" value="1"/>
</dbReference>
<keyword evidence="4" id="KW-1185">Reference proteome</keyword>
<dbReference type="AlphaFoldDB" id="A0A844BDL1"/>
<dbReference type="InterPro" id="IPR050697">
    <property type="entry name" value="Adenylyl/Guanylyl_Cyclase_3/4"/>
</dbReference>
<dbReference type="Pfam" id="PF00498">
    <property type="entry name" value="FHA"/>
    <property type="match status" value="1"/>
</dbReference>
<dbReference type="CDD" id="cd07302">
    <property type="entry name" value="CHD"/>
    <property type="match status" value="1"/>
</dbReference>
<sequence length="307" mass="33198">MTGSKTTVVFADLSGSTGVFEALGNELATKAVTSLTYWMGTVCTQHGGRVIKMLGDGVLALFPDGVTAVDAAVAMQRTHAERLREWPSQARMRLQIGVAAGEVVEVDGDCYGDSVNVAARLSDLSGADQIWTTESVVRQCENPRAGVRFLSLGAVPIRGKSGPAAMHRVEWQQDVHTTHLTVPAAPLHRIQPVQPTAGGIELSWLDQQLRFGINKLPIHLGRDAQAQFMVNDQRVSRLHASISWRQGNFVLTDLSSYGTWVRFGGNTTELALRRDDCVLADSGDIALGAPFDDFTAPTISFRTRAGQ</sequence>
<dbReference type="InterPro" id="IPR000253">
    <property type="entry name" value="FHA_dom"/>
</dbReference>
<dbReference type="EMBL" id="WJBU01000028">
    <property type="protein sequence ID" value="MRD49636.1"/>
    <property type="molecule type" value="Genomic_DNA"/>
</dbReference>
<comment type="caution">
    <text evidence="3">The sequence shown here is derived from an EMBL/GenBank/DDBJ whole genome shotgun (WGS) entry which is preliminary data.</text>
</comment>
<dbReference type="InterPro" id="IPR029787">
    <property type="entry name" value="Nucleotide_cyclase"/>
</dbReference>
<dbReference type="Proteomes" id="UP000487350">
    <property type="component" value="Unassembled WGS sequence"/>
</dbReference>
<dbReference type="Pfam" id="PF00211">
    <property type="entry name" value="Guanylate_cyc"/>
    <property type="match status" value="1"/>
</dbReference>
<dbReference type="PROSITE" id="PS50006">
    <property type="entry name" value="FHA_DOMAIN"/>
    <property type="match status" value="1"/>
</dbReference>
<dbReference type="SUPFAM" id="SSF55073">
    <property type="entry name" value="Nucleotide cyclase"/>
    <property type="match status" value="1"/>
</dbReference>
<organism evidence="3 4">
    <name type="scientific">Caenimonas koreensis DSM 17982</name>
    <dbReference type="NCBI Taxonomy" id="1121255"/>
    <lineage>
        <taxon>Bacteria</taxon>
        <taxon>Pseudomonadati</taxon>
        <taxon>Pseudomonadota</taxon>
        <taxon>Betaproteobacteria</taxon>
        <taxon>Burkholderiales</taxon>
        <taxon>Comamonadaceae</taxon>
        <taxon>Caenimonas</taxon>
    </lineage>
</organism>
<protein>
    <submittedName>
        <fullName evidence="3">FHA domain-containing protein</fullName>
    </submittedName>
</protein>
<dbReference type="SUPFAM" id="SSF49879">
    <property type="entry name" value="SMAD/FHA domain"/>
    <property type="match status" value="1"/>
</dbReference>
<dbReference type="Gene3D" id="3.30.70.1230">
    <property type="entry name" value="Nucleotide cyclase"/>
    <property type="match status" value="1"/>
</dbReference>
<name>A0A844BDL1_9BURK</name>
<reference evidence="3 4" key="1">
    <citation type="submission" date="2019-11" db="EMBL/GenBank/DDBJ databases">
        <title>Caenimonas koreensis gen. nov., sp. nov., isolated from activated sludge.</title>
        <authorList>
            <person name="Seung H.R."/>
        </authorList>
    </citation>
    <scope>NUCLEOTIDE SEQUENCE [LARGE SCALE GENOMIC DNA]</scope>
    <source>
        <strain evidence="3 4">EMB320</strain>
    </source>
</reference>
<dbReference type="GO" id="GO:0004016">
    <property type="term" value="F:adenylate cyclase activity"/>
    <property type="evidence" value="ECO:0007669"/>
    <property type="project" value="UniProtKB-ARBA"/>
</dbReference>
<dbReference type="CDD" id="cd00060">
    <property type="entry name" value="FHA"/>
    <property type="match status" value="1"/>
</dbReference>
<evidence type="ECO:0000313" key="3">
    <source>
        <dbReference type="EMBL" id="MRD49636.1"/>
    </source>
</evidence>
<accession>A0A844BDL1</accession>
<dbReference type="InterPro" id="IPR001054">
    <property type="entry name" value="A/G_cyclase"/>
</dbReference>
<feature type="domain" description="Guanylate cyclase" evidence="2">
    <location>
        <begin position="7"/>
        <end position="122"/>
    </location>
</feature>
<dbReference type="RefSeq" id="WP_153586929.1">
    <property type="nucleotide sequence ID" value="NZ_WJBU01000028.1"/>
</dbReference>
<dbReference type="Gene3D" id="2.60.200.20">
    <property type="match status" value="1"/>
</dbReference>
<proteinExistence type="predicted"/>
<dbReference type="GO" id="GO:0035556">
    <property type="term" value="P:intracellular signal transduction"/>
    <property type="evidence" value="ECO:0007669"/>
    <property type="project" value="InterPro"/>
</dbReference>
<dbReference type="InterPro" id="IPR008984">
    <property type="entry name" value="SMAD_FHA_dom_sf"/>
</dbReference>